<dbReference type="Pfam" id="PF01618">
    <property type="entry name" value="MotA_ExbB"/>
    <property type="match status" value="1"/>
</dbReference>
<feature type="coiled-coil region" evidence="9">
    <location>
        <begin position="29"/>
        <end position="56"/>
    </location>
</feature>
<keyword evidence="9" id="KW-0175">Coiled coil</keyword>
<dbReference type="PANTHER" id="PTHR30625:SF15">
    <property type="entry name" value="BIOPOLYMER TRANSPORT PROTEIN EXBB"/>
    <property type="match status" value="1"/>
</dbReference>
<dbReference type="EMBL" id="CP075585">
    <property type="protein sequence ID" value="QZA58777.1"/>
    <property type="molecule type" value="Genomic_DNA"/>
</dbReference>
<comment type="subcellular location">
    <subcellularLocation>
        <location evidence="1">Cell membrane</location>
        <topology evidence="1">Multi-pass membrane protein</topology>
    </subcellularLocation>
    <subcellularLocation>
        <location evidence="8">Membrane</location>
        <topology evidence="8">Multi-pass membrane protein</topology>
    </subcellularLocation>
</comment>
<feature type="transmembrane region" description="Helical" evidence="10">
    <location>
        <begin position="203"/>
        <end position="224"/>
    </location>
</feature>
<feature type="transmembrane region" description="Helical" evidence="10">
    <location>
        <begin position="100"/>
        <end position="120"/>
    </location>
</feature>
<dbReference type="InterPro" id="IPR050790">
    <property type="entry name" value="ExbB/TolQ_transport"/>
</dbReference>
<evidence type="ECO:0000256" key="10">
    <source>
        <dbReference type="SAM" id="Phobius"/>
    </source>
</evidence>
<accession>A0ABX8Z3X7</accession>
<keyword evidence="4 10" id="KW-0812">Transmembrane</keyword>
<evidence type="ECO:0000256" key="8">
    <source>
        <dbReference type="RuleBase" id="RU004057"/>
    </source>
</evidence>
<feature type="transmembrane region" description="Helical" evidence="10">
    <location>
        <begin position="236"/>
        <end position="260"/>
    </location>
</feature>
<evidence type="ECO:0000256" key="3">
    <source>
        <dbReference type="ARBA" id="ARBA00022475"/>
    </source>
</evidence>
<evidence type="ECO:0000256" key="5">
    <source>
        <dbReference type="ARBA" id="ARBA00022927"/>
    </source>
</evidence>
<keyword evidence="2 8" id="KW-0813">Transport</keyword>
<reference evidence="12 13" key="1">
    <citation type="submission" date="2021-05" db="EMBL/GenBank/DDBJ databases">
        <title>Ecology and evolution of chlamydial symbionts of arthropods.</title>
        <authorList>
            <person name="Halter T."/>
            <person name="Sixt B.S."/>
            <person name="Toenshoff E.R."/>
            <person name="Koestlbacher S."/>
            <person name="Schulz F."/>
            <person name="Kostanjsek R."/>
            <person name="Collingro A."/>
            <person name="Hendrickx F."/>
            <person name="Horn M."/>
        </authorList>
    </citation>
    <scope>NUCLEOTIDE SEQUENCE [LARGE SCALE GENOMIC DNA]</scope>
    <source>
        <strain evidence="12 13">15C</strain>
    </source>
</reference>
<evidence type="ECO:0000313" key="12">
    <source>
        <dbReference type="EMBL" id="QZA58777.1"/>
    </source>
</evidence>
<evidence type="ECO:0000256" key="2">
    <source>
        <dbReference type="ARBA" id="ARBA00022448"/>
    </source>
</evidence>
<feature type="domain" description="MotA/TolQ/ExbB proton channel" evidence="11">
    <location>
        <begin position="179"/>
        <end position="268"/>
    </location>
</feature>
<keyword evidence="13" id="KW-1185">Reference proteome</keyword>
<comment type="similarity">
    <text evidence="8">Belongs to the exbB/tolQ family.</text>
</comment>
<dbReference type="RefSeq" id="WP_194845638.1">
    <property type="nucleotide sequence ID" value="NZ_CP075585.1"/>
</dbReference>
<proteinExistence type="inferred from homology"/>
<keyword evidence="6 10" id="KW-1133">Transmembrane helix</keyword>
<name>A0ABX8Z3X7_9BACT</name>
<keyword evidence="5 8" id="KW-0653">Protein transport</keyword>
<keyword evidence="7 10" id="KW-0472">Membrane</keyword>
<keyword evidence="3" id="KW-1003">Cell membrane</keyword>
<organism evidence="12 13">
    <name type="scientific">Candidatus Rhabdochlamydia porcellionis</name>
    <dbReference type="NCBI Taxonomy" id="225148"/>
    <lineage>
        <taxon>Bacteria</taxon>
        <taxon>Pseudomonadati</taxon>
        <taxon>Chlamydiota</taxon>
        <taxon>Chlamydiia</taxon>
        <taxon>Parachlamydiales</taxon>
        <taxon>Candidatus Rhabdochlamydiaceae</taxon>
        <taxon>Candidatus Rhabdochlamydia</taxon>
    </lineage>
</organism>
<dbReference type="Proteomes" id="UP000822862">
    <property type="component" value="Chromosome"/>
</dbReference>
<evidence type="ECO:0000313" key="13">
    <source>
        <dbReference type="Proteomes" id="UP000822862"/>
    </source>
</evidence>
<evidence type="ECO:0000256" key="9">
    <source>
        <dbReference type="SAM" id="Coils"/>
    </source>
</evidence>
<dbReference type="PANTHER" id="PTHR30625">
    <property type="entry name" value="PROTEIN TOLQ"/>
    <property type="match status" value="1"/>
</dbReference>
<evidence type="ECO:0000256" key="1">
    <source>
        <dbReference type="ARBA" id="ARBA00004651"/>
    </source>
</evidence>
<evidence type="ECO:0000259" key="11">
    <source>
        <dbReference type="Pfam" id="PF01618"/>
    </source>
</evidence>
<protein>
    <submittedName>
        <fullName evidence="12">MotA/TolQ/ExbB proton channel family</fullName>
    </submittedName>
</protein>
<dbReference type="InterPro" id="IPR002898">
    <property type="entry name" value="MotA_ExbB_proton_chnl"/>
</dbReference>
<sequence length="295" mass="32915">MKLKSILVVGLMQLNVLYANPAELDTSDLVTIEQEFSLLDQELNSVKEQLIALEEDAHLDTSSRETSDETSFTQLQESISDFPSKMMVIDFKQAFSGAPLIYMLLFGMSTFALCLWFYCLSSLRNSTKVSQSLVDTLRSQVTRHNFDEALGICKQEKTLFCHLVTTGIHSRRYGFPVMVEIMKAEGKRVTATFWQRINLLNDIAIIAPMLGLLGTVFGMFYAFYDVNRSIESVSMLFDGLGISVGTTVVGLIVAILALILHSSAKYRLVKTLVLVESETHQIASLIDAQNKSTNI</sequence>
<evidence type="ECO:0000256" key="4">
    <source>
        <dbReference type="ARBA" id="ARBA00022692"/>
    </source>
</evidence>
<evidence type="ECO:0000256" key="6">
    <source>
        <dbReference type="ARBA" id="ARBA00022989"/>
    </source>
</evidence>
<evidence type="ECO:0000256" key="7">
    <source>
        <dbReference type="ARBA" id="ARBA00023136"/>
    </source>
</evidence>
<gene>
    <name evidence="12" type="ORF">RHAB15C_0000656</name>
</gene>